<keyword evidence="5" id="KW-0408">Iron</keyword>
<dbReference type="OrthoDB" id="1470350at2759"/>
<accession>M7SLU8</accession>
<keyword evidence="6" id="KW-0812">Transmembrane</keyword>
<dbReference type="EMBL" id="KB706454">
    <property type="protein sequence ID" value="EMR67364.1"/>
    <property type="molecule type" value="Genomic_DNA"/>
</dbReference>
<evidence type="ECO:0000256" key="2">
    <source>
        <dbReference type="ARBA" id="ARBA00010617"/>
    </source>
</evidence>
<dbReference type="GO" id="GO:0016705">
    <property type="term" value="F:oxidoreductase activity, acting on paired donors, with incorporation or reduction of molecular oxygen"/>
    <property type="evidence" value="ECO:0007669"/>
    <property type="project" value="InterPro"/>
</dbReference>
<dbReference type="GO" id="GO:0005506">
    <property type="term" value="F:iron ion binding"/>
    <property type="evidence" value="ECO:0007669"/>
    <property type="project" value="InterPro"/>
</dbReference>
<proteinExistence type="inferred from homology"/>
<evidence type="ECO:0000256" key="4">
    <source>
        <dbReference type="ARBA" id="ARBA00022723"/>
    </source>
</evidence>
<dbReference type="Proteomes" id="UP000012174">
    <property type="component" value="Unassembled WGS sequence"/>
</dbReference>
<dbReference type="AlphaFoldDB" id="M7SLU8"/>
<dbReference type="OMA" id="YNIETIH"/>
<evidence type="ECO:0000256" key="5">
    <source>
        <dbReference type="ARBA" id="ARBA00023004"/>
    </source>
</evidence>
<name>M7SLU8_EUTLA</name>
<keyword evidence="6" id="KW-1133">Transmembrane helix</keyword>
<protein>
    <submittedName>
        <fullName evidence="7">Putative benzoate 4-monooxygenase cytochrome p450 protein</fullName>
    </submittedName>
</protein>
<dbReference type="InterPro" id="IPR050121">
    <property type="entry name" value="Cytochrome_P450_monoxygenase"/>
</dbReference>
<dbReference type="InterPro" id="IPR001128">
    <property type="entry name" value="Cyt_P450"/>
</dbReference>
<dbReference type="PANTHER" id="PTHR24305:SF210">
    <property type="entry name" value="CYTOCHROME P450 MONOOXYGENASE ASQL-RELATED"/>
    <property type="match status" value="1"/>
</dbReference>
<dbReference type="GO" id="GO:0004497">
    <property type="term" value="F:monooxygenase activity"/>
    <property type="evidence" value="ECO:0007669"/>
    <property type="project" value="UniProtKB-KW"/>
</dbReference>
<dbReference type="KEGG" id="ela:UCREL1_5644"/>
<dbReference type="InterPro" id="IPR036396">
    <property type="entry name" value="Cyt_P450_sf"/>
</dbReference>
<keyword evidence="7" id="KW-0560">Oxidoreductase</keyword>
<keyword evidence="7" id="KW-0503">Monooxygenase</keyword>
<dbReference type="STRING" id="1287681.M7SLU8"/>
<feature type="transmembrane region" description="Helical" evidence="6">
    <location>
        <begin position="28"/>
        <end position="49"/>
    </location>
</feature>
<comment type="cofactor">
    <cofactor evidence="1">
        <name>heme</name>
        <dbReference type="ChEBI" id="CHEBI:30413"/>
    </cofactor>
</comment>
<gene>
    <name evidence="7" type="ORF">UCREL1_5644</name>
</gene>
<organism evidence="7 8">
    <name type="scientific">Eutypa lata (strain UCR-EL1)</name>
    <name type="common">Grapevine dieback disease fungus</name>
    <name type="synonym">Eutypa armeniacae</name>
    <dbReference type="NCBI Taxonomy" id="1287681"/>
    <lineage>
        <taxon>Eukaryota</taxon>
        <taxon>Fungi</taxon>
        <taxon>Dikarya</taxon>
        <taxon>Ascomycota</taxon>
        <taxon>Pezizomycotina</taxon>
        <taxon>Sordariomycetes</taxon>
        <taxon>Xylariomycetidae</taxon>
        <taxon>Xylariales</taxon>
        <taxon>Diatrypaceae</taxon>
        <taxon>Eutypa</taxon>
    </lineage>
</organism>
<evidence type="ECO:0000313" key="8">
    <source>
        <dbReference type="Proteomes" id="UP000012174"/>
    </source>
</evidence>
<evidence type="ECO:0000256" key="3">
    <source>
        <dbReference type="ARBA" id="ARBA00022617"/>
    </source>
</evidence>
<reference evidence="8" key="1">
    <citation type="journal article" date="2013" name="Genome Announc.">
        <title>Draft genome sequence of the grapevine dieback fungus Eutypa lata UCR-EL1.</title>
        <authorList>
            <person name="Blanco-Ulate B."/>
            <person name="Rolshausen P.E."/>
            <person name="Cantu D."/>
        </authorList>
    </citation>
    <scope>NUCLEOTIDE SEQUENCE [LARGE SCALE GENOMIC DNA]</scope>
    <source>
        <strain evidence="8">UCR-EL1</strain>
    </source>
</reference>
<dbReference type="PANTHER" id="PTHR24305">
    <property type="entry name" value="CYTOCHROME P450"/>
    <property type="match status" value="1"/>
</dbReference>
<evidence type="ECO:0000313" key="7">
    <source>
        <dbReference type="EMBL" id="EMR67364.1"/>
    </source>
</evidence>
<keyword evidence="4" id="KW-0479">Metal-binding</keyword>
<sequence length="316" mass="35465">METLIGTTVHRVQGIIQNDGIPDLLLRLAGAVFALISVYTVGVTVYNIYFHPLAAYEGPLLARSTLLWRIWHSLQGRLHIAIDDGHKKYGDVFRVSPNELSFASLNSWKDIYGHSVGEKQAFVKSEFYDMYGAGFKSLCIGSERDIQKHRKMKQSLSAAFSTKALREQEFVVAKQVDAFVERVGRDGGPGSGGLNMSKWYEMVAFDILGEMAFGESFNCVTSGKPHFWQELILGHLFFITIADNLRRLPLVPTIAKFFFPFISSIKNRHTGYTRDKVEKRLEAGVKSEDFMSNLVGKVKSGEIEKEEMTAHASTLV</sequence>
<dbReference type="GO" id="GO:0020037">
    <property type="term" value="F:heme binding"/>
    <property type="evidence" value="ECO:0007669"/>
    <property type="project" value="InterPro"/>
</dbReference>
<dbReference type="Gene3D" id="1.10.630.10">
    <property type="entry name" value="Cytochrome P450"/>
    <property type="match status" value="1"/>
</dbReference>
<comment type="similarity">
    <text evidence="2">Belongs to the cytochrome P450 family.</text>
</comment>
<evidence type="ECO:0000256" key="1">
    <source>
        <dbReference type="ARBA" id="ARBA00001971"/>
    </source>
</evidence>
<evidence type="ECO:0000256" key="6">
    <source>
        <dbReference type="SAM" id="Phobius"/>
    </source>
</evidence>
<keyword evidence="8" id="KW-1185">Reference proteome</keyword>
<keyword evidence="3" id="KW-0349">Heme</keyword>
<keyword evidence="6" id="KW-0472">Membrane</keyword>
<dbReference type="SUPFAM" id="SSF48264">
    <property type="entry name" value="Cytochrome P450"/>
    <property type="match status" value="1"/>
</dbReference>
<dbReference type="Pfam" id="PF00067">
    <property type="entry name" value="p450"/>
    <property type="match status" value="1"/>
</dbReference>
<dbReference type="HOGENOM" id="CLU_001570_14_11_1"/>
<dbReference type="eggNOG" id="KOG0158">
    <property type="taxonomic scope" value="Eukaryota"/>
</dbReference>